<name>A4S983_OSTLU</name>
<proteinExistence type="predicted"/>
<evidence type="ECO:0000313" key="3">
    <source>
        <dbReference type="Proteomes" id="UP000001568"/>
    </source>
</evidence>
<evidence type="ECO:0000313" key="2">
    <source>
        <dbReference type="EMBL" id="ABP00185.1"/>
    </source>
</evidence>
<dbReference type="OMA" id="FDDWTFE"/>
<organism evidence="2 3">
    <name type="scientific">Ostreococcus lucimarinus (strain CCE9901)</name>
    <dbReference type="NCBI Taxonomy" id="436017"/>
    <lineage>
        <taxon>Eukaryota</taxon>
        <taxon>Viridiplantae</taxon>
        <taxon>Chlorophyta</taxon>
        <taxon>Mamiellophyceae</taxon>
        <taxon>Mamiellales</taxon>
        <taxon>Bathycoccaceae</taxon>
        <taxon>Ostreococcus</taxon>
    </lineage>
</organism>
<dbReference type="InterPro" id="IPR029041">
    <property type="entry name" value="FAD-linked_oxidoreductase-like"/>
</dbReference>
<dbReference type="AlphaFoldDB" id="A4S983"/>
<dbReference type="SUPFAM" id="SSF51730">
    <property type="entry name" value="FAD-linked oxidoreductase"/>
    <property type="match status" value="1"/>
</dbReference>
<dbReference type="GeneID" id="5006058"/>
<sequence length="178" mass="19546">MRARGEVPRETTLLAAVNPMLGASEAVRMLRKRECGADGFISQPALLQNRFEAWREACERSGALDGLDGGGDGALAGLFLGVSTARTAKSLEFWYKLTGVDVEDADARALRDEYVERARTMTRERFDDWTFERVELAAVHAISFARASGLHVMPVTAGGYEHAARLARDVLPAFRQTS</sequence>
<gene>
    <name evidence="2" type="ORF">OSTLU_28113</name>
</gene>
<evidence type="ECO:0008006" key="4">
    <source>
        <dbReference type="Google" id="ProtNLM"/>
    </source>
</evidence>
<dbReference type="Gene3D" id="3.20.20.220">
    <property type="match status" value="1"/>
</dbReference>
<dbReference type="RefSeq" id="XP_001421891.1">
    <property type="nucleotide sequence ID" value="XM_001421854.1"/>
</dbReference>
<dbReference type="GO" id="GO:0016491">
    <property type="term" value="F:oxidoreductase activity"/>
    <property type="evidence" value="ECO:0007669"/>
    <property type="project" value="UniProtKB-KW"/>
</dbReference>
<dbReference type="Gramene" id="ABP00185">
    <property type="protein sequence ID" value="ABP00185"/>
    <property type="gene ID" value="OSTLU_28113"/>
</dbReference>
<dbReference type="KEGG" id="olu:OSTLU_28113"/>
<dbReference type="OrthoDB" id="508969at2759"/>
<dbReference type="Proteomes" id="UP000001568">
    <property type="component" value="Chromosome 16"/>
</dbReference>
<dbReference type="EMBL" id="CP000596">
    <property type="protein sequence ID" value="ABP00185.1"/>
    <property type="molecule type" value="Genomic_DNA"/>
</dbReference>
<accession>A4S983</accession>
<dbReference type="HOGENOM" id="CLU_1513011_0_0_1"/>
<reference evidence="2 3" key="1">
    <citation type="journal article" date="2007" name="Proc. Natl. Acad. Sci. U.S.A.">
        <title>The tiny eukaryote Ostreococcus provides genomic insights into the paradox of plankton speciation.</title>
        <authorList>
            <person name="Palenik B."/>
            <person name="Grimwood J."/>
            <person name="Aerts A."/>
            <person name="Rouze P."/>
            <person name="Salamov A."/>
            <person name="Putnam N."/>
            <person name="Dupont C."/>
            <person name="Jorgensen R."/>
            <person name="Derelle E."/>
            <person name="Rombauts S."/>
            <person name="Zhou K."/>
            <person name="Otillar R."/>
            <person name="Merchant S.S."/>
            <person name="Podell S."/>
            <person name="Gaasterland T."/>
            <person name="Napoli C."/>
            <person name="Gendler K."/>
            <person name="Manuell A."/>
            <person name="Tai V."/>
            <person name="Vallon O."/>
            <person name="Piganeau G."/>
            <person name="Jancek S."/>
            <person name="Heijde M."/>
            <person name="Jabbari K."/>
            <person name="Bowler C."/>
            <person name="Lohr M."/>
            <person name="Robbens S."/>
            <person name="Werner G."/>
            <person name="Dubchak I."/>
            <person name="Pazour G.J."/>
            <person name="Ren Q."/>
            <person name="Paulsen I."/>
            <person name="Delwiche C."/>
            <person name="Schmutz J."/>
            <person name="Rokhsar D."/>
            <person name="Van de Peer Y."/>
            <person name="Moreau H."/>
            <person name="Grigoriev I.V."/>
        </authorList>
    </citation>
    <scope>NUCLEOTIDE SEQUENCE [LARGE SCALE GENOMIC DNA]</scope>
    <source>
        <strain evidence="2 3">CCE9901</strain>
    </source>
</reference>
<evidence type="ECO:0000256" key="1">
    <source>
        <dbReference type="ARBA" id="ARBA00023002"/>
    </source>
</evidence>
<keyword evidence="1" id="KW-0560">Oxidoreductase</keyword>
<protein>
    <recommendedName>
        <fullName evidence="4">Methylenetetrahydrofolate reductase (NAD(P)H)</fullName>
    </recommendedName>
</protein>
<keyword evidence="3" id="KW-1185">Reference proteome</keyword>